<reference evidence="2" key="1">
    <citation type="submission" date="2017-02" db="UniProtKB">
        <authorList>
            <consortium name="WormBaseParasite"/>
        </authorList>
    </citation>
    <scope>IDENTIFICATION</scope>
</reference>
<name>A0A0N5BGQ8_STREA</name>
<evidence type="ECO:0000313" key="1">
    <source>
        <dbReference type="Proteomes" id="UP000046392"/>
    </source>
</evidence>
<evidence type="ECO:0000313" key="2">
    <source>
        <dbReference type="WBParaSite" id="SPAL_0000515800.1"/>
    </source>
</evidence>
<keyword evidence="1" id="KW-1185">Reference proteome</keyword>
<protein>
    <submittedName>
        <fullName evidence="2">CUB domain-containing protein</fullName>
    </submittedName>
</protein>
<proteinExistence type="predicted"/>
<organism evidence="1 2">
    <name type="scientific">Strongyloides papillosus</name>
    <name type="common">Intestinal threadworm</name>
    <dbReference type="NCBI Taxonomy" id="174720"/>
    <lineage>
        <taxon>Eukaryota</taxon>
        <taxon>Metazoa</taxon>
        <taxon>Ecdysozoa</taxon>
        <taxon>Nematoda</taxon>
        <taxon>Chromadorea</taxon>
        <taxon>Rhabditida</taxon>
        <taxon>Tylenchina</taxon>
        <taxon>Panagrolaimomorpha</taxon>
        <taxon>Strongyloidoidea</taxon>
        <taxon>Strongyloididae</taxon>
        <taxon>Strongyloides</taxon>
    </lineage>
</organism>
<accession>A0A0N5BGQ8</accession>
<dbReference type="AlphaFoldDB" id="A0A0N5BGQ8"/>
<dbReference type="Proteomes" id="UP000046392">
    <property type="component" value="Unplaced"/>
</dbReference>
<sequence length="133" mass="15316">MVCSRAVTLYVTGTPRCFRIKGKTQKENVTALLRSRKHPNFKKSVTGSCGEKISIHAYTSTEIIDANEIYVNYTYKRDNITLTYKIPGDCQTPGGYGSRRRYYICNFKSYNDLLNEEFCSRFFGFITGCYTSY</sequence>
<dbReference type="WBParaSite" id="SPAL_0000515800.1">
    <property type="protein sequence ID" value="SPAL_0000515800.1"/>
    <property type="gene ID" value="SPAL_0000515800"/>
</dbReference>